<reference evidence="1" key="2">
    <citation type="journal article" date="2015" name="Fish Shellfish Immunol.">
        <title>Early steps in the European eel (Anguilla anguilla)-Vibrio vulnificus interaction in the gills: Role of the RtxA13 toxin.</title>
        <authorList>
            <person name="Callol A."/>
            <person name="Pajuelo D."/>
            <person name="Ebbesson L."/>
            <person name="Teles M."/>
            <person name="MacKenzie S."/>
            <person name="Amaro C."/>
        </authorList>
    </citation>
    <scope>NUCLEOTIDE SEQUENCE</scope>
</reference>
<dbReference type="EMBL" id="GBXM01005137">
    <property type="protein sequence ID" value="JAI03441.1"/>
    <property type="molecule type" value="Transcribed_RNA"/>
</dbReference>
<proteinExistence type="predicted"/>
<protein>
    <submittedName>
        <fullName evidence="1">Uncharacterized protein</fullName>
    </submittedName>
</protein>
<accession>A0A0E9XNM1</accession>
<organism evidence="1">
    <name type="scientific">Anguilla anguilla</name>
    <name type="common">European freshwater eel</name>
    <name type="synonym">Muraena anguilla</name>
    <dbReference type="NCBI Taxonomy" id="7936"/>
    <lineage>
        <taxon>Eukaryota</taxon>
        <taxon>Metazoa</taxon>
        <taxon>Chordata</taxon>
        <taxon>Craniata</taxon>
        <taxon>Vertebrata</taxon>
        <taxon>Euteleostomi</taxon>
        <taxon>Actinopterygii</taxon>
        <taxon>Neopterygii</taxon>
        <taxon>Teleostei</taxon>
        <taxon>Anguilliformes</taxon>
        <taxon>Anguillidae</taxon>
        <taxon>Anguilla</taxon>
    </lineage>
</organism>
<name>A0A0E9XNM1_ANGAN</name>
<dbReference type="AlphaFoldDB" id="A0A0E9XNM1"/>
<evidence type="ECO:0000313" key="1">
    <source>
        <dbReference type="EMBL" id="JAI03441.1"/>
    </source>
</evidence>
<sequence length="101" mass="11114">MTILPMFDYGDIIYRSASKGTLCKLDTLTILLSGLPQMPPSKHTTAFFTLWSTGPPFTPVVTFTGLLSFTRPFSVYHLPTYVICCTLCLSHTTPGPHSISN</sequence>
<reference evidence="1" key="1">
    <citation type="submission" date="2014-11" db="EMBL/GenBank/DDBJ databases">
        <authorList>
            <person name="Amaro Gonzalez C."/>
        </authorList>
    </citation>
    <scope>NUCLEOTIDE SEQUENCE</scope>
</reference>